<dbReference type="RefSeq" id="WP_013701807.1">
    <property type="nucleotide sequence ID" value="NC_015385.1"/>
</dbReference>
<dbReference type="AlphaFoldDB" id="F2NVT9"/>
<dbReference type="KEGG" id="tsu:Tresu_1627"/>
<evidence type="ECO:0000259" key="1">
    <source>
        <dbReference type="PROSITE" id="PS51094"/>
    </source>
</evidence>
<dbReference type="OrthoDB" id="95460at2"/>
<dbReference type="CDD" id="cd00211">
    <property type="entry name" value="PTS_IIA_fru"/>
    <property type="match status" value="1"/>
</dbReference>
<organism evidence="2 3">
    <name type="scientific">Treponema succinifaciens (strain ATCC 33096 / DSM 2489 / 6091)</name>
    <dbReference type="NCBI Taxonomy" id="869209"/>
    <lineage>
        <taxon>Bacteria</taxon>
        <taxon>Pseudomonadati</taxon>
        <taxon>Spirochaetota</taxon>
        <taxon>Spirochaetia</taxon>
        <taxon>Spirochaetales</taxon>
        <taxon>Treponemataceae</taxon>
        <taxon>Treponema</taxon>
    </lineage>
</organism>
<dbReference type="EMBL" id="CP002631">
    <property type="protein sequence ID" value="AEB14526.1"/>
    <property type="molecule type" value="Genomic_DNA"/>
</dbReference>
<reference evidence="2 3" key="1">
    <citation type="journal article" date="2011" name="Stand. Genomic Sci.">
        <title>Complete genome sequence of Treponema succinifaciens type strain (6091).</title>
        <authorList>
            <person name="Han C."/>
            <person name="Gronow S."/>
            <person name="Teshima H."/>
            <person name="Lapidus A."/>
            <person name="Nolan M."/>
            <person name="Lucas S."/>
            <person name="Hammon N."/>
            <person name="Deshpande S."/>
            <person name="Cheng J.F."/>
            <person name="Zeytun A."/>
            <person name="Tapia R."/>
            <person name="Goodwin L."/>
            <person name="Pitluck S."/>
            <person name="Liolios K."/>
            <person name="Pagani I."/>
            <person name="Ivanova N."/>
            <person name="Mavromatis K."/>
            <person name="Mikhailova N."/>
            <person name="Huntemann M."/>
            <person name="Pati A."/>
            <person name="Chen A."/>
            <person name="Palaniappan K."/>
            <person name="Land M."/>
            <person name="Hauser L."/>
            <person name="Brambilla E.M."/>
            <person name="Rohde M."/>
            <person name="Goker M."/>
            <person name="Woyke T."/>
            <person name="Bristow J."/>
            <person name="Eisen J.A."/>
            <person name="Markowitz V."/>
            <person name="Hugenholtz P."/>
            <person name="Kyrpides N.C."/>
            <person name="Klenk H.P."/>
            <person name="Detter J.C."/>
        </authorList>
    </citation>
    <scope>NUCLEOTIDE SEQUENCE [LARGE SCALE GENOMIC DNA]</scope>
    <source>
        <strain evidence="3">ATCC 33096 / DSM 2489 / 6091</strain>
    </source>
</reference>
<dbReference type="PROSITE" id="PS51094">
    <property type="entry name" value="PTS_EIIA_TYPE_2"/>
    <property type="match status" value="1"/>
</dbReference>
<dbReference type="SUPFAM" id="SSF55804">
    <property type="entry name" value="Phoshotransferase/anion transport protein"/>
    <property type="match status" value="1"/>
</dbReference>
<dbReference type="InterPro" id="IPR051541">
    <property type="entry name" value="PTS_SugarTrans_NitroReg"/>
</dbReference>
<sequence length="152" mass="16578">MVFAKIFSPKSIIVNLESEDKDELFEEMVQVIHSEHPEVGRDDALAVLHAREAQMSTGIMHGVAVPHGICSSVKGCVGAIGISRKGIDYDALDGSPVNLVFMLLCGPNDNNLLLEILKELAVVLQDPLFITKLFEKTSPQEVFDALCEAESQ</sequence>
<name>F2NVT9_TRES6</name>
<reference evidence="3" key="2">
    <citation type="submission" date="2011-04" db="EMBL/GenBank/DDBJ databases">
        <title>The complete genome of chromosome of Treponema succinifaciens DSM 2489.</title>
        <authorList>
            <person name="Lucas S."/>
            <person name="Copeland A."/>
            <person name="Lapidus A."/>
            <person name="Bruce D."/>
            <person name="Goodwin L."/>
            <person name="Pitluck S."/>
            <person name="Peters L."/>
            <person name="Kyrpides N."/>
            <person name="Mavromatis K."/>
            <person name="Ivanova N."/>
            <person name="Ovchinnikova G."/>
            <person name="Teshima H."/>
            <person name="Detter J.C."/>
            <person name="Tapia R."/>
            <person name="Han C."/>
            <person name="Land M."/>
            <person name="Hauser L."/>
            <person name="Markowitz V."/>
            <person name="Cheng J.-F."/>
            <person name="Hugenholtz P."/>
            <person name="Woyke T."/>
            <person name="Wu D."/>
            <person name="Gronow S."/>
            <person name="Wellnitz S."/>
            <person name="Brambilla E."/>
            <person name="Klenk H.-P."/>
            <person name="Eisen J.A."/>
        </authorList>
    </citation>
    <scope>NUCLEOTIDE SEQUENCE [LARGE SCALE GENOMIC DNA]</scope>
    <source>
        <strain evidence="3">ATCC 33096 / DSM 2489 / 6091</strain>
    </source>
</reference>
<evidence type="ECO:0000313" key="3">
    <source>
        <dbReference type="Proteomes" id="UP000006852"/>
    </source>
</evidence>
<dbReference type="Gene3D" id="3.40.930.10">
    <property type="entry name" value="Mannitol-specific EII, Chain A"/>
    <property type="match status" value="1"/>
</dbReference>
<accession>F2NVT9</accession>
<gene>
    <name evidence="2" type="ordered locus">Tresu_1627</name>
</gene>
<dbReference type="Pfam" id="PF00359">
    <property type="entry name" value="PTS_EIIA_2"/>
    <property type="match status" value="1"/>
</dbReference>
<dbReference type="InterPro" id="IPR016152">
    <property type="entry name" value="PTrfase/Anion_transptr"/>
</dbReference>
<feature type="domain" description="PTS EIIA type-2" evidence="1">
    <location>
        <begin position="5"/>
        <end position="149"/>
    </location>
</feature>
<proteinExistence type="predicted"/>
<protein>
    <submittedName>
        <fullName evidence="2">PTS IIA-like nitrogen-regulatory protein PtsN</fullName>
    </submittedName>
</protein>
<dbReference type="InterPro" id="IPR002178">
    <property type="entry name" value="PTS_EIIA_type-2_dom"/>
</dbReference>
<dbReference type="HOGENOM" id="CLU_072531_5_0_12"/>
<dbReference type="GeneID" id="302998785"/>
<evidence type="ECO:0000313" key="2">
    <source>
        <dbReference type="EMBL" id="AEB14526.1"/>
    </source>
</evidence>
<keyword evidence="3" id="KW-1185">Reference proteome</keyword>
<dbReference type="eggNOG" id="COG1762">
    <property type="taxonomic scope" value="Bacteria"/>
</dbReference>
<dbReference type="Proteomes" id="UP000006852">
    <property type="component" value="Chromosome"/>
</dbReference>
<dbReference type="STRING" id="869209.Tresu_1627"/>
<dbReference type="PANTHER" id="PTHR47738">
    <property type="entry name" value="PTS SYSTEM FRUCTOSE-LIKE EIIA COMPONENT-RELATED"/>
    <property type="match status" value="1"/>
</dbReference>